<evidence type="ECO:0000313" key="2">
    <source>
        <dbReference type="Proteomes" id="UP001597061"/>
    </source>
</evidence>
<proteinExistence type="predicted"/>
<dbReference type="EMBL" id="JBHTJI010000032">
    <property type="protein sequence ID" value="MFD0991045.1"/>
    <property type="molecule type" value="Genomic_DNA"/>
</dbReference>
<dbReference type="Pfam" id="PF09965">
    <property type="entry name" value="DUF2199"/>
    <property type="match status" value="1"/>
</dbReference>
<gene>
    <name evidence="1" type="ORF">ACFQ1R_13130</name>
</gene>
<comment type="caution">
    <text evidence="1">The sequence shown here is derived from an EMBL/GenBank/DDBJ whole genome shotgun (WGS) entry which is preliminary data.</text>
</comment>
<evidence type="ECO:0000313" key="1">
    <source>
        <dbReference type="EMBL" id="MFD0991045.1"/>
    </source>
</evidence>
<accession>A0ABW3JLN5</accession>
<dbReference type="Proteomes" id="UP001597061">
    <property type="component" value="Unassembled WGS sequence"/>
</dbReference>
<name>A0ABW3JLN5_9FLAO</name>
<sequence length="274" mass="32017">MKNLFKKKIQKQFTDSLTKGVFTTSHVIENNSLITLVSHELDGDWQFMGDEIIEDYKEIARVISLQEMITHDKSILDVADLKPGFRAVRQRQNDKWIVEKIEYSDDEIAEMGYYCSECGLYHRDIPFSYGADEPVSYFNLTDKSNSTINKDLCIIDNKRYFIKGQIKIKVLDNENDFSWNVWIEISKSDFDNEEAIWVEENRFLNKLYFGVLDTVLNCYPDTIGLKVSVQTQKLGIIPSIKIEDSNHPLFFEQENGIDMKRVTYFAKKILYGHE</sequence>
<protein>
    <submittedName>
        <fullName evidence="1">DUF2199 domain-containing protein</fullName>
    </submittedName>
</protein>
<keyword evidence="2" id="KW-1185">Reference proteome</keyword>
<dbReference type="InterPro" id="IPR018697">
    <property type="entry name" value="DUF2199"/>
</dbReference>
<dbReference type="RefSeq" id="WP_379926719.1">
    <property type="nucleotide sequence ID" value="NZ_JBHTJI010000032.1"/>
</dbReference>
<organism evidence="1 2">
    <name type="scientific">Mariniflexile jejuense</name>
    <dbReference type="NCBI Taxonomy" id="1173582"/>
    <lineage>
        <taxon>Bacteria</taxon>
        <taxon>Pseudomonadati</taxon>
        <taxon>Bacteroidota</taxon>
        <taxon>Flavobacteriia</taxon>
        <taxon>Flavobacteriales</taxon>
        <taxon>Flavobacteriaceae</taxon>
        <taxon>Mariniflexile</taxon>
    </lineage>
</organism>
<reference evidence="2" key="1">
    <citation type="journal article" date="2019" name="Int. J. Syst. Evol. Microbiol.">
        <title>The Global Catalogue of Microorganisms (GCM) 10K type strain sequencing project: providing services to taxonomists for standard genome sequencing and annotation.</title>
        <authorList>
            <consortium name="The Broad Institute Genomics Platform"/>
            <consortium name="The Broad Institute Genome Sequencing Center for Infectious Disease"/>
            <person name="Wu L."/>
            <person name="Ma J."/>
        </authorList>
    </citation>
    <scope>NUCLEOTIDE SEQUENCE [LARGE SCALE GENOMIC DNA]</scope>
    <source>
        <strain evidence="2">CCUG 62414</strain>
    </source>
</reference>